<gene>
    <name evidence="2" type="ORF">CKA38_05495</name>
</gene>
<keyword evidence="3" id="KW-1185">Reference proteome</keyword>
<accession>A0A2U8E1S1</accession>
<sequence>MCIAISFVSGCGGSPDEEQRAGTAASQATLRNLKRELQNTRDMLNAYDQGLKKLRANAPYCGGRQMTAEYAPETLEKIESLKSKAKDLELQIQAIEASPLEQDQGQL</sequence>
<feature type="coiled-coil region" evidence="1">
    <location>
        <begin position="23"/>
        <end position="98"/>
    </location>
</feature>
<organism evidence="2 3">
    <name type="scientific">Ereboglobus luteus</name>
    <dbReference type="NCBI Taxonomy" id="1796921"/>
    <lineage>
        <taxon>Bacteria</taxon>
        <taxon>Pseudomonadati</taxon>
        <taxon>Verrucomicrobiota</taxon>
        <taxon>Opitutia</taxon>
        <taxon>Opitutales</taxon>
        <taxon>Opitutaceae</taxon>
        <taxon>Ereboglobus</taxon>
    </lineage>
</organism>
<dbReference type="AlphaFoldDB" id="A0A2U8E1S1"/>
<name>A0A2U8E1S1_9BACT</name>
<evidence type="ECO:0000313" key="3">
    <source>
        <dbReference type="Proteomes" id="UP000244896"/>
    </source>
</evidence>
<dbReference type="Proteomes" id="UP000244896">
    <property type="component" value="Chromosome"/>
</dbReference>
<evidence type="ECO:0000313" key="2">
    <source>
        <dbReference type="EMBL" id="AWI08781.1"/>
    </source>
</evidence>
<proteinExistence type="predicted"/>
<keyword evidence="1" id="KW-0175">Coiled coil</keyword>
<evidence type="ECO:0000256" key="1">
    <source>
        <dbReference type="SAM" id="Coils"/>
    </source>
</evidence>
<dbReference type="EMBL" id="CP023004">
    <property type="protein sequence ID" value="AWI08781.1"/>
    <property type="molecule type" value="Genomic_DNA"/>
</dbReference>
<dbReference type="KEGG" id="elut:CKA38_05495"/>
<protein>
    <submittedName>
        <fullName evidence="2">Uncharacterized protein</fullName>
    </submittedName>
</protein>
<reference evidence="2 3" key="1">
    <citation type="journal article" date="2018" name="Syst. Appl. Microbiol.">
        <title>Ereboglobus luteus gen. nov. sp. nov. from cockroach guts, and new insights into the oxygen relationship of the genera Opitutus and Didymococcus (Verrucomicrobia: Opitutaceae).</title>
        <authorList>
            <person name="Tegtmeier D."/>
            <person name="Belitz A."/>
            <person name="Radek R."/>
            <person name="Heimerl T."/>
            <person name="Brune A."/>
        </authorList>
    </citation>
    <scope>NUCLEOTIDE SEQUENCE [LARGE SCALE GENOMIC DNA]</scope>
    <source>
        <strain evidence="2 3">Ho45</strain>
    </source>
</reference>